<gene>
    <name evidence="2" type="ORF">ACH5RR_009391</name>
</gene>
<accession>A0ABD3AEB1</accession>
<feature type="region of interest" description="Disordered" evidence="1">
    <location>
        <begin position="197"/>
        <end position="231"/>
    </location>
</feature>
<name>A0ABD3AEB1_9GENT</name>
<sequence>MPVSGANIRDIGLSNNGVAGLTEKAAVSTISTLCAGENFKALRKKELESWRLTWQSWKIDSGATDHIVFDISISSSYKVLKFLASIPVLPLPVSVQENEVDSDNFVTSHSPSTFAKTVEKLENLVSSDPPLHQNLILYYPMVDELVEGFGKFDLSNRELDGLSLLEEDTEIGCEKFNKCLMEGLLEKKNKEILENGSASSMNTTTQQLAEELSHPSLQTKNKLVAPQLESP</sequence>
<evidence type="ECO:0000313" key="3">
    <source>
        <dbReference type="Proteomes" id="UP001630127"/>
    </source>
</evidence>
<organism evidence="2 3">
    <name type="scientific">Cinchona calisaya</name>
    <dbReference type="NCBI Taxonomy" id="153742"/>
    <lineage>
        <taxon>Eukaryota</taxon>
        <taxon>Viridiplantae</taxon>
        <taxon>Streptophyta</taxon>
        <taxon>Embryophyta</taxon>
        <taxon>Tracheophyta</taxon>
        <taxon>Spermatophyta</taxon>
        <taxon>Magnoliopsida</taxon>
        <taxon>eudicotyledons</taxon>
        <taxon>Gunneridae</taxon>
        <taxon>Pentapetalae</taxon>
        <taxon>asterids</taxon>
        <taxon>lamiids</taxon>
        <taxon>Gentianales</taxon>
        <taxon>Rubiaceae</taxon>
        <taxon>Cinchonoideae</taxon>
        <taxon>Cinchoneae</taxon>
        <taxon>Cinchona</taxon>
    </lineage>
</organism>
<protein>
    <submittedName>
        <fullName evidence="2">Uncharacterized protein</fullName>
    </submittedName>
</protein>
<reference evidence="2 3" key="1">
    <citation type="submission" date="2024-11" db="EMBL/GenBank/DDBJ databases">
        <title>A near-complete genome assembly of Cinchona calisaya.</title>
        <authorList>
            <person name="Lian D.C."/>
            <person name="Zhao X.W."/>
            <person name="Wei L."/>
        </authorList>
    </citation>
    <scope>NUCLEOTIDE SEQUENCE [LARGE SCALE GENOMIC DNA]</scope>
    <source>
        <tissue evidence="2">Nenye</tissue>
    </source>
</reference>
<feature type="compositionally biased region" description="Polar residues" evidence="1">
    <location>
        <begin position="197"/>
        <end position="208"/>
    </location>
</feature>
<dbReference type="AlphaFoldDB" id="A0ABD3AEB1"/>
<dbReference type="Proteomes" id="UP001630127">
    <property type="component" value="Unassembled WGS sequence"/>
</dbReference>
<keyword evidence="3" id="KW-1185">Reference proteome</keyword>
<comment type="caution">
    <text evidence="2">The sequence shown here is derived from an EMBL/GenBank/DDBJ whole genome shotgun (WGS) entry which is preliminary data.</text>
</comment>
<evidence type="ECO:0000313" key="2">
    <source>
        <dbReference type="EMBL" id="KAL3530069.1"/>
    </source>
</evidence>
<proteinExistence type="predicted"/>
<dbReference type="EMBL" id="JBJUIK010000004">
    <property type="protein sequence ID" value="KAL3530069.1"/>
    <property type="molecule type" value="Genomic_DNA"/>
</dbReference>
<evidence type="ECO:0000256" key="1">
    <source>
        <dbReference type="SAM" id="MobiDB-lite"/>
    </source>
</evidence>